<dbReference type="EMBL" id="JACIIX010000002">
    <property type="protein sequence ID" value="MBB6209418.1"/>
    <property type="molecule type" value="Genomic_DNA"/>
</dbReference>
<proteinExistence type="predicted"/>
<keyword evidence="3" id="KW-0966">Cell projection</keyword>
<feature type="transmembrane region" description="Helical" evidence="2">
    <location>
        <begin position="6"/>
        <end position="27"/>
    </location>
</feature>
<keyword evidence="4" id="KW-1185">Reference proteome</keyword>
<keyword evidence="2" id="KW-0472">Membrane</keyword>
<evidence type="ECO:0000256" key="1">
    <source>
        <dbReference type="SAM" id="MobiDB-lite"/>
    </source>
</evidence>
<accession>A0A7X0DKX1</accession>
<keyword evidence="3" id="KW-0969">Cilium</keyword>
<dbReference type="PANTHER" id="PTHR38766">
    <property type="entry name" value="FLAGELLAR PROTEIN FLIO"/>
    <property type="match status" value="1"/>
</dbReference>
<feature type="compositionally biased region" description="Low complexity" evidence="1">
    <location>
        <begin position="106"/>
        <end position="124"/>
    </location>
</feature>
<name>A0A7X0DKX1_NOVIT</name>
<keyword evidence="3" id="KW-0282">Flagellum</keyword>
<evidence type="ECO:0000256" key="2">
    <source>
        <dbReference type="SAM" id="Phobius"/>
    </source>
</evidence>
<sequence>MEFDTYIRLFLSLSLVLGLIFGTAALLRKLGGRLLTARGPRGAAPRLSVQEVLQLDPRRKLLLVRQDDQEHLLLLGGAHDIVVHSGRPVPRFTLPPEDQAPPVRMADAPSAPSSASQPASGATV</sequence>
<gene>
    <name evidence="3" type="ORF">FHS48_000820</name>
</gene>
<dbReference type="AlphaFoldDB" id="A0A7X0DKX1"/>
<dbReference type="RefSeq" id="WP_184261681.1">
    <property type="nucleotide sequence ID" value="NZ_JACIIX010000002.1"/>
</dbReference>
<dbReference type="InterPro" id="IPR052205">
    <property type="entry name" value="FliO/MopB"/>
</dbReference>
<dbReference type="Proteomes" id="UP000544872">
    <property type="component" value="Unassembled WGS sequence"/>
</dbReference>
<evidence type="ECO:0000313" key="3">
    <source>
        <dbReference type="EMBL" id="MBB6209418.1"/>
    </source>
</evidence>
<dbReference type="PANTHER" id="PTHR38766:SF1">
    <property type="entry name" value="FLAGELLAR PROTEIN FLIO"/>
    <property type="match status" value="1"/>
</dbReference>
<keyword evidence="2" id="KW-1133">Transmembrane helix</keyword>
<feature type="region of interest" description="Disordered" evidence="1">
    <location>
        <begin position="89"/>
        <end position="124"/>
    </location>
</feature>
<keyword evidence="2" id="KW-0812">Transmembrane</keyword>
<evidence type="ECO:0000313" key="4">
    <source>
        <dbReference type="Proteomes" id="UP000544872"/>
    </source>
</evidence>
<reference evidence="3 4" key="1">
    <citation type="submission" date="2020-08" db="EMBL/GenBank/DDBJ databases">
        <title>Genomic Encyclopedia of Type Strains, Phase IV (KMG-IV): sequencing the most valuable type-strain genomes for metagenomic binning, comparative biology and taxonomic classification.</title>
        <authorList>
            <person name="Goeker M."/>
        </authorList>
    </citation>
    <scope>NUCLEOTIDE SEQUENCE [LARGE SCALE GENOMIC DNA]</scope>
    <source>
        <strain evidence="3 4">DSM 11590</strain>
    </source>
</reference>
<comment type="caution">
    <text evidence="3">The sequence shown here is derived from an EMBL/GenBank/DDBJ whole genome shotgun (WGS) entry which is preliminary data.</text>
</comment>
<organism evidence="3 4">
    <name type="scientific">Novispirillum itersonii</name>
    <name type="common">Aquaspirillum itersonii</name>
    <dbReference type="NCBI Taxonomy" id="189"/>
    <lineage>
        <taxon>Bacteria</taxon>
        <taxon>Pseudomonadati</taxon>
        <taxon>Pseudomonadota</taxon>
        <taxon>Alphaproteobacteria</taxon>
        <taxon>Rhodospirillales</taxon>
        <taxon>Novispirillaceae</taxon>
        <taxon>Novispirillum</taxon>
    </lineage>
</organism>
<protein>
    <submittedName>
        <fullName evidence="3">Flagellar protein FliO/FliZ</fullName>
    </submittedName>
</protein>